<dbReference type="InterPro" id="IPR050065">
    <property type="entry name" value="GlmU-like"/>
</dbReference>
<gene>
    <name evidence="4" type="ORF">ENS15_02570</name>
</gene>
<dbReference type="PANTHER" id="PTHR43584:SF8">
    <property type="entry name" value="N-ACETYLMURAMATE ALPHA-1-PHOSPHATE URIDYLYLTRANSFERASE"/>
    <property type="match status" value="1"/>
</dbReference>
<dbReference type="GO" id="GO:0016779">
    <property type="term" value="F:nucleotidyltransferase activity"/>
    <property type="evidence" value="ECO:0007669"/>
    <property type="project" value="UniProtKB-KW"/>
</dbReference>
<comment type="caution">
    <text evidence="4">The sequence shown here is derived from an EMBL/GenBank/DDBJ whole genome shotgun (WGS) entry which is preliminary data.</text>
</comment>
<evidence type="ECO:0000256" key="1">
    <source>
        <dbReference type="ARBA" id="ARBA00022679"/>
    </source>
</evidence>
<dbReference type="SUPFAM" id="SSF53448">
    <property type="entry name" value="Nucleotide-diphospho-sugar transferases"/>
    <property type="match status" value="1"/>
</dbReference>
<keyword evidence="1 4" id="KW-0808">Transferase</keyword>
<evidence type="ECO:0000259" key="3">
    <source>
        <dbReference type="Pfam" id="PF00483"/>
    </source>
</evidence>
<feature type="domain" description="Nucleotidyl transferase" evidence="3">
    <location>
        <begin position="6"/>
        <end position="123"/>
    </location>
</feature>
<accession>A0A7C3N8P5</accession>
<protein>
    <submittedName>
        <fullName evidence="4">Phosphocholine cytidylyltransferase family protein</fullName>
    </submittedName>
</protein>
<keyword evidence="2 4" id="KW-0548">Nucleotidyltransferase</keyword>
<organism evidence="4">
    <name type="scientific">candidate division WOR-3 bacterium</name>
    <dbReference type="NCBI Taxonomy" id="2052148"/>
    <lineage>
        <taxon>Bacteria</taxon>
        <taxon>Bacteria division WOR-3</taxon>
    </lineage>
</organism>
<dbReference type="CDD" id="cd02523">
    <property type="entry name" value="PC_cytidylyltransferase"/>
    <property type="match status" value="1"/>
</dbReference>
<name>A0A7C3N8P5_UNCW3</name>
<dbReference type="Pfam" id="PF00483">
    <property type="entry name" value="NTP_transferase"/>
    <property type="match status" value="1"/>
</dbReference>
<dbReference type="EMBL" id="DSTT01000003">
    <property type="protein sequence ID" value="HFK23525.1"/>
    <property type="molecule type" value="Genomic_DNA"/>
</dbReference>
<dbReference type="Gene3D" id="3.90.550.10">
    <property type="entry name" value="Spore Coat Polysaccharide Biosynthesis Protein SpsA, Chain A"/>
    <property type="match status" value="1"/>
</dbReference>
<proteinExistence type="predicted"/>
<evidence type="ECO:0000256" key="2">
    <source>
        <dbReference type="ARBA" id="ARBA00022695"/>
    </source>
</evidence>
<reference evidence="4" key="1">
    <citation type="journal article" date="2020" name="mSystems">
        <title>Genome- and Community-Level Interaction Insights into Carbon Utilization and Element Cycling Functions of Hydrothermarchaeota in Hydrothermal Sediment.</title>
        <authorList>
            <person name="Zhou Z."/>
            <person name="Liu Y."/>
            <person name="Xu W."/>
            <person name="Pan J."/>
            <person name="Luo Z.H."/>
            <person name="Li M."/>
        </authorList>
    </citation>
    <scope>NUCLEOTIDE SEQUENCE [LARGE SCALE GENOMIC DNA]</scope>
    <source>
        <strain evidence="4">SpSt-464</strain>
    </source>
</reference>
<dbReference type="InterPro" id="IPR005835">
    <property type="entry name" value="NTP_transferase_dom"/>
</dbReference>
<dbReference type="PANTHER" id="PTHR43584">
    <property type="entry name" value="NUCLEOTIDYL TRANSFERASE"/>
    <property type="match status" value="1"/>
</dbReference>
<evidence type="ECO:0000313" key="4">
    <source>
        <dbReference type="EMBL" id="HFK23525.1"/>
    </source>
</evidence>
<dbReference type="InterPro" id="IPR029044">
    <property type="entry name" value="Nucleotide-diphossugar_trans"/>
</dbReference>
<dbReference type="AlphaFoldDB" id="A0A7C3N8P5"/>
<sequence length="249" mass="28917">MKDFQAVILAAGIGERLKPDTDNKPKTMLRVGRTTFIGLIIENIYKNGLKDIMVVGGHKFSVLKRYLLGLGRKYKDLNFTFVENKKYKEYNNCYTLFTSLPHIKKDFIIFNSDIIFDGDILKKLLKYDQNCIVVDNVKTLGEEEMKVLLKDGFVSSLSKKNKVEDSVGEYIGITMVKFDAIKAMMKHYDKFDFLAKGKYYEDLLVDISDEGVFFKPVYTDGLLWTEVDTFEDLHYAREVIYKNLKNRKK</sequence>